<organism evidence="1 2">
    <name type="scientific">Pseudodesulfovibrio profundus</name>
    <dbReference type="NCBI Taxonomy" id="57320"/>
    <lineage>
        <taxon>Bacteria</taxon>
        <taxon>Pseudomonadati</taxon>
        <taxon>Thermodesulfobacteriota</taxon>
        <taxon>Desulfovibrionia</taxon>
        <taxon>Desulfovibrionales</taxon>
        <taxon>Desulfovibrionaceae</taxon>
    </lineage>
</organism>
<accession>A0A2C8F573</accession>
<protein>
    <submittedName>
        <fullName evidence="1">Uncharacterized protein</fullName>
    </submittedName>
</protein>
<dbReference type="Proteomes" id="UP000219215">
    <property type="component" value="Chromosome DPRO"/>
</dbReference>
<dbReference type="AlphaFoldDB" id="A0A2C8F573"/>
<reference evidence="2" key="1">
    <citation type="submission" date="2017-09" db="EMBL/GenBank/DDBJ databases">
        <authorList>
            <person name="Regsiter A."/>
            <person name="William W."/>
        </authorList>
    </citation>
    <scope>NUCLEOTIDE SEQUENCE [LARGE SCALE GENOMIC DNA]</scope>
    <source>
        <strain evidence="2">500-1</strain>
    </source>
</reference>
<keyword evidence="2" id="KW-1185">Reference proteome</keyword>
<dbReference type="OrthoDB" id="5470186at2"/>
<gene>
    <name evidence="1" type="ORF">DPRO_0655</name>
</gene>
<dbReference type="EMBL" id="LT907975">
    <property type="protein sequence ID" value="SOB57539.1"/>
    <property type="molecule type" value="Genomic_DNA"/>
</dbReference>
<name>A0A2C8F573_9BACT</name>
<dbReference type="RefSeq" id="WP_097010765.1">
    <property type="nucleotide sequence ID" value="NZ_LT907975.1"/>
</dbReference>
<proteinExistence type="predicted"/>
<sequence length="256" mass="29826">MDDFRDYADQLQQEVVSEMAESYFGSRKDLEDKITAFEQMVEEFRSNIPKLFRAASRLHMLLLDKGTIRDFYIALDILPSCIPFADEYNSSTKIRIPFAFTMKGRYERCLCRAYHLFREVADEYLNGHYFDDPENPGRKRLTVHYLRLKALAEYINEEVERVNNALPPSSALEYVKQMDTVQMEREKIMGEACEVQGCALDKDLRFQPIDFEAYELPVVQDLPALKTVQPAIISFSRDIYSDRKADILALLESIKE</sequence>
<evidence type="ECO:0000313" key="1">
    <source>
        <dbReference type="EMBL" id="SOB57539.1"/>
    </source>
</evidence>
<dbReference type="KEGG" id="pprf:DPRO_0655"/>
<evidence type="ECO:0000313" key="2">
    <source>
        <dbReference type="Proteomes" id="UP000219215"/>
    </source>
</evidence>